<dbReference type="EMBL" id="JAFBDQ010000013">
    <property type="protein sequence ID" value="MBM7557476.1"/>
    <property type="molecule type" value="Genomic_DNA"/>
</dbReference>
<evidence type="ECO:0000256" key="4">
    <source>
        <dbReference type="ARBA" id="ARBA00022795"/>
    </source>
</evidence>
<proteinExistence type="inferred from homology"/>
<keyword evidence="6" id="KW-0804">Transcription</keyword>
<keyword evidence="9" id="KW-0966">Cell projection</keyword>
<dbReference type="GO" id="GO:0044781">
    <property type="term" value="P:bacterial-type flagellum organization"/>
    <property type="evidence" value="ECO:0007669"/>
    <property type="project" value="UniProtKB-KW"/>
</dbReference>
<reference evidence="9" key="1">
    <citation type="submission" date="2021-01" db="EMBL/GenBank/DDBJ databases">
        <title>Genomic Encyclopedia of Type Strains, Phase IV (KMG-IV): sequencing the most valuable type-strain genomes for metagenomic binning, comparative biology and taxonomic classification.</title>
        <authorList>
            <person name="Goeker M."/>
        </authorList>
    </citation>
    <scope>NUCLEOTIDE SEQUENCE</scope>
    <source>
        <strain evidence="9">DSM 23230</strain>
    </source>
</reference>
<evidence type="ECO:0000313" key="10">
    <source>
        <dbReference type="Proteomes" id="UP000774000"/>
    </source>
</evidence>
<keyword evidence="3" id="KW-0678">Repressor</keyword>
<keyword evidence="9" id="KW-0969">Cilium</keyword>
<keyword evidence="5" id="KW-0805">Transcription regulation</keyword>
<evidence type="ECO:0000256" key="2">
    <source>
        <dbReference type="ARBA" id="ARBA00017823"/>
    </source>
</evidence>
<dbReference type="InterPro" id="IPR031316">
    <property type="entry name" value="FlgM_C"/>
</dbReference>
<evidence type="ECO:0000256" key="1">
    <source>
        <dbReference type="ARBA" id="ARBA00005322"/>
    </source>
</evidence>
<sequence>MKIDSVGVSKLLSKYNNQNKNDKTDKTEAGSKKDSFSISESAQQLQKAKAEMNKISEARQEKVKRLKKEVEQGTYNVSGEEVAEKMLNQAKLNKLV</sequence>
<feature type="region of interest" description="Disordered" evidence="7">
    <location>
        <begin position="14"/>
        <end position="49"/>
    </location>
</feature>
<evidence type="ECO:0000313" key="9">
    <source>
        <dbReference type="EMBL" id="MBM7557476.1"/>
    </source>
</evidence>
<dbReference type="RefSeq" id="WP_204702227.1">
    <property type="nucleotide sequence ID" value="NZ_JAFBDQ010000013.1"/>
</dbReference>
<organism evidence="9 10">
    <name type="scientific">Halanaerobacter jeridensis</name>
    <dbReference type="NCBI Taxonomy" id="706427"/>
    <lineage>
        <taxon>Bacteria</taxon>
        <taxon>Bacillati</taxon>
        <taxon>Bacillota</taxon>
        <taxon>Clostridia</taxon>
        <taxon>Halanaerobiales</taxon>
        <taxon>Halobacteroidaceae</taxon>
        <taxon>Halanaerobacter</taxon>
    </lineage>
</organism>
<keyword evidence="4" id="KW-1005">Bacterial flagellum biogenesis</keyword>
<comment type="caution">
    <text evidence="9">The sequence shown here is derived from an EMBL/GenBank/DDBJ whole genome shotgun (WGS) entry which is preliminary data.</text>
</comment>
<dbReference type="GO" id="GO:0045892">
    <property type="term" value="P:negative regulation of DNA-templated transcription"/>
    <property type="evidence" value="ECO:0007669"/>
    <property type="project" value="InterPro"/>
</dbReference>
<protein>
    <recommendedName>
        <fullName evidence="2">Negative regulator of flagellin synthesis</fullName>
    </recommendedName>
</protein>
<feature type="domain" description="Anti-sigma-28 factor FlgM C-terminal" evidence="8">
    <location>
        <begin position="34"/>
        <end position="88"/>
    </location>
</feature>
<dbReference type="SUPFAM" id="SSF101498">
    <property type="entry name" value="Anti-sigma factor FlgM"/>
    <property type="match status" value="1"/>
</dbReference>
<dbReference type="InterPro" id="IPR035890">
    <property type="entry name" value="Anti-sigma-28_factor_FlgM_sf"/>
</dbReference>
<evidence type="ECO:0000259" key="8">
    <source>
        <dbReference type="Pfam" id="PF04316"/>
    </source>
</evidence>
<dbReference type="Proteomes" id="UP000774000">
    <property type="component" value="Unassembled WGS sequence"/>
</dbReference>
<evidence type="ECO:0000256" key="6">
    <source>
        <dbReference type="ARBA" id="ARBA00023163"/>
    </source>
</evidence>
<accession>A0A938XTJ7</accession>
<keyword evidence="10" id="KW-1185">Reference proteome</keyword>
<feature type="compositionally biased region" description="Basic and acidic residues" evidence="7">
    <location>
        <begin position="20"/>
        <end position="35"/>
    </location>
</feature>
<dbReference type="NCBIfam" id="TIGR03824">
    <property type="entry name" value="FlgM_jcvi"/>
    <property type="match status" value="1"/>
</dbReference>
<name>A0A938XTJ7_9FIRM</name>
<evidence type="ECO:0000256" key="7">
    <source>
        <dbReference type="SAM" id="MobiDB-lite"/>
    </source>
</evidence>
<evidence type="ECO:0000256" key="5">
    <source>
        <dbReference type="ARBA" id="ARBA00023015"/>
    </source>
</evidence>
<dbReference type="Pfam" id="PF04316">
    <property type="entry name" value="FlgM"/>
    <property type="match status" value="1"/>
</dbReference>
<evidence type="ECO:0000256" key="3">
    <source>
        <dbReference type="ARBA" id="ARBA00022491"/>
    </source>
</evidence>
<dbReference type="InterPro" id="IPR007412">
    <property type="entry name" value="FlgM"/>
</dbReference>
<dbReference type="AlphaFoldDB" id="A0A938XTJ7"/>
<comment type="similarity">
    <text evidence="1">Belongs to the FlgM family.</text>
</comment>
<feature type="compositionally biased region" description="Polar residues" evidence="7">
    <location>
        <begin position="36"/>
        <end position="46"/>
    </location>
</feature>
<keyword evidence="9" id="KW-0282">Flagellum</keyword>
<gene>
    <name evidence="9" type="ORF">JOC47_002342</name>
</gene>